<evidence type="ECO:0008006" key="2">
    <source>
        <dbReference type="Google" id="ProtNLM"/>
    </source>
</evidence>
<name>A0A383A3J7_9ZZZZ</name>
<evidence type="ECO:0000313" key="1">
    <source>
        <dbReference type="EMBL" id="SVE02377.1"/>
    </source>
</evidence>
<dbReference type="AlphaFoldDB" id="A0A383A3J7"/>
<accession>A0A383A3J7</accession>
<dbReference type="EMBL" id="UINC01188929">
    <property type="protein sequence ID" value="SVE02377.1"/>
    <property type="molecule type" value="Genomic_DNA"/>
</dbReference>
<dbReference type="InterPro" id="IPR001753">
    <property type="entry name" value="Enoyl-CoA_hydra/iso"/>
</dbReference>
<reference evidence="1" key="1">
    <citation type="submission" date="2018-05" db="EMBL/GenBank/DDBJ databases">
        <authorList>
            <person name="Lanie J.A."/>
            <person name="Ng W.-L."/>
            <person name="Kazmierczak K.M."/>
            <person name="Andrzejewski T.M."/>
            <person name="Davidsen T.M."/>
            <person name="Wayne K.J."/>
            <person name="Tettelin H."/>
            <person name="Glass J.I."/>
            <person name="Rusch D."/>
            <person name="Podicherti R."/>
            <person name="Tsui H.-C.T."/>
            <person name="Winkler M.E."/>
        </authorList>
    </citation>
    <scope>NUCLEOTIDE SEQUENCE</scope>
</reference>
<protein>
    <recommendedName>
        <fullName evidence="2">Enoyl-CoA hydratase</fullName>
    </recommendedName>
</protein>
<gene>
    <name evidence="1" type="ORF">METZ01_LOCUS455231</name>
</gene>
<sequence>ITAKEAEDMGMLYGVFSSNELMPAAMELARRLAQGSKSAIGLTKKIVNRSFQSDYATMAELESDGQAILFSTDFHKEAVRRFQSKEPPLYNWDKMGESNN</sequence>
<proteinExistence type="predicted"/>
<dbReference type="Pfam" id="PF00378">
    <property type="entry name" value="ECH_1"/>
    <property type="match status" value="1"/>
</dbReference>
<organism evidence="1">
    <name type="scientific">marine metagenome</name>
    <dbReference type="NCBI Taxonomy" id="408172"/>
    <lineage>
        <taxon>unclassified sequences</taxon>
        <taxon>metagenomes</taxon>
        <taxon>ecological metagenomes</taxon>
    </lineage>
</organism>
<dbReference type="Gene3D" id="3.90.226.10">
    <property type="entry name" value="2-enoyl-CoA Hydratase, Chain A, domain 1"/>
    <property type="match status" value="1"/>
</dbReference>
<dbReference type="InterPro" id="IPR029045">
    <property type="entry name" value="ClpP/crotonase-like_dom_sf"/>
</dbReference>
<dbReference type="SUPFAM" id="SSF52096">
    <property type="entry name" value="ClpP/crotonase"/>
    <property type="match status" value="1"/>
</dbReference>
<feature type="non-terminal residue" evidence="1">
    <location>
        <position position="1"/>
    </location>
</feature>